<evidence type="ECO:0000259" key="3">
    <source>
        <dbReference type="PROSITE" id="PS50835"/>
    </source>
</evidence>
<feature type="region of interest" description="Disordered" evidence="1">
    <location>
        <begin position="197"/>
        <end position="223"/>
    </location>
</feature>
<keyword evidence="2" id="KW-1133">Transmembrane helix</keyword>
<name>A0ABQ9F184_TEGGR</name>
<dbReference type="Proteomes" id="UP001217089">
    <property type="component" value="Unassembled WGS sequence"/>
</dbReference>
<dbReference type="EMBL" id="JARBDR010000549">
    <property type="protein sequence ID" value="KAJ8311169.1"/>
    <property type="molecule type" value="Genomic_DNA"/>
</dbReference>
<feature type="domain" description="Ig-like" evidence="3">
    <location>
        <begin position="20"/>
        <end position="105"/>
    </location>
</feature>
<keyword evidence="5" id="KW-1185">Reference proteome</keyword>
<reference evidence="4 5" key="1">
    <citation type="submission" date="2022-12" db="EMBL/GenBank/DDBJ databases">
        <title>Chromosome-level genome of Tegillarca granosa.</title>
        <authorList>
            <person name="Kim J."/>
        </authorList>
    </citation>
    <scope>NUCLEOTIDE SEQUENCE [LARGE SCALE GENOMIC DNA]</scope>
    <source>
        <strain evidence="4">Teg-2019</strain>
        <tissue evidence="4">Adductor muscle</tissue>
    </source>
</reference>
<accession>A0ABQ9F184</accession>
<proteinExistence type="predicted"/>
<gene>
    <name evidence="4" type="ORF">KUTeg_011270</name>
</gene>
<keyword evidence="2" id="KW-0472">Membrane</keyword>
<evidence type="ECO:0000256" key="2">
    <source>
        <dbReference type="SAM" id="Phobius"/>
    </source>
</evidence>
<dbReference type="PROSITE" id="PS50835">
    <property type="entry name" value="IG_LIKE"/>
    <property type="match status" value="1"/>
</dbReference>
<sequence>MGNLYLYCYIFINSDVDINPGASKLTFETTQDIKLTCSVRGNYGGVVFRSWTQKIGSRLIRMLESFNTDNETVVKIPYSSYQDVGKYTCYVYDRNGIFLKSKDVEVTVNGQKEESSALNSTVIGIVIGVSVTVAVTVTIVIVIYFARRKRTNKNKNESVKMNEKIESKYEELQVRTAQQPYDVPEIEVLKKINMNAVGDKDQNGHSQTQEDKAEYEEIQERGN</sequence>
<dbReference type="InterPro" id="IPR036179">
    <property type="entry name" value="Ig-like_dom_sf"/>
</dbReference>
<feature type="compositionally biased region" description="Basic and acidic residues" evidence="1">
    <location>
        <begin position="198"/>
        <end position="212"/>
    </location>
</feature>
<dbReference type="InterPro" id="IPR013783">
    <property type="entry name" value="Ig-like_fold"/>
</dbReference>
<evidence type="ECO:0000313" key="5">
    <source>
        <dbReference type="Proteomes" id="UP001217089"/>
    </source>
</evidence>
<comment type="caution">
    <text evidence="4">The sequence shown here is derived from an EMBL/GenBank/DDBJ whole genome shotgun (WGS) entry which is preliminary data.</text>
</comment>
<protein>
    <recommendedName>
        <fullName evidence="3">Ig-like domain-containing protein</fullName>
    </recommendedName>
</protein>
<dbReference type="SUPFAM" id="SSF48726">
    <property type="entry name" value="Immunoglobulin"/>
    <property type="match status" value="1"/>
</dbReference>
<organism evidence="4 5">
    <name type="scientific">Tegillarca granosa</name>
    <name type="common">Malaysian cockle</name>
    <name type="synonym">Anadara granosa</name>
    <dbReference type="NCBI Taxonomy" id="220873"/>
    <lineage>
        <taxon>Eukaryota</taxon>
        <taxon>Metazoa</taxon>
        <taxon>Spiralia</taxon>
        <taxon>Lophotrochozoa</taxon>
        <taxon>Mollusca</taxon>
        <taxon>Bivalvia</taxon>
        <taxon>Autobranchia</taxon>
        <taxon>Pteriomorphia</taxon>
        <taxon>Arcoida</taxon>
        <taxon>Arcoidea</taxon>
        <taxon>Arcidae</taxon>
        <taxon>Tegillarca</taxon>
    </lineage>
</organism>
<evidence type="ECO:0000256" key="1">
    <source>
        <dbReference type="SAM" id="MobiDB-lite"/>
    </source>
</evidence>
<evidence type="ECO:0000313" key="4">
    <source>
        <dbReference type="EMBL" id="KAJ8311169.1"/>
    </source>
</evidence>
<dbReference type="InterPro" id="IPR007110">
    <property type="entry name" value="Ig-like_dom"/>
</dbReference>
<feature type="transmembrane region" description="Helical" evidence="2">
    <location>
        <begin position="122"/>
        <end position="146"/>
    </location>
</feature>
<dbReference type="Gene3D" id="2.60.40.10">
    <property type="entry name" value="Immunoglobulins"/>
    <property type="match status" value="1"/>
</dbReference>
<keyword evidence="2" id="KW-0812">Transmembrane</keyword>